<accession>K1PXY0</accession>
<dbReference type="InterPro" id="IPR057884">
    <property type="entry name" value="FN3_RIM-BP1/2/3"/>
</dbReference>
<protein>
    <recommendedName>
        <fullName evidence="1">RIMS-binding protein 1/2/3 Fn3 domain-containing protein</fullName>
    </recommendedName>
</protein>
<evidence type="ECO:0000259" key="1">
    <source>
        <dbReference type="Pfam" id="PF25523"/>
    </source>
</evidence>
<sequence>MLAWTPPKYTNNSHSRGVKCTGYKIYVDGHLHQQANSPHIAKTIVKNVDTHLYHGFSIQTVGSGGCCSDLVETSHNATVTGPRREVVEESPSGIKNNEVYSSSHKRLWKVGLGNNCPDPDGGHVSWWILYQQKSLPFLHFYTDSRNNQEIKLHFPERKESVLAKAINKILVGELDHFIVYSNDLLNVAKLAKAMRVPSFLKWNHGIIAMDSSLSRGFWILHNNLFFPPFSENKFVEPGGKVWKETTIGDTTDNEVKRG</sequence>
<name>K1PXY0_MAGGI</name>
<dbReference type="Pfam" id="PF25523">
    <property type="entry name" value="Ig_RIMBP2"/>
    <property type="match status" value="1"/>
</dbReference>
<feature type="domain" description="RIMS-binding protein 1/2/3 Fn3" evidence="1">
    <location>
        <begin position="2"/>
        <end position="75"/>
    </location>
</feature>
<dbReference type="InParanoid" id="K1PXY0"/>
<gene>
    <name evidence="2" type="ORF">CGI_10011881</name>
</gene>
<dbReference type="AlphaFoldDB" id="K1PXY0"/>
<evidence type="ECO:0000313" key="2">
    <source>
        <dbReference type="EMBL" id="EKC23959.1"/>
    </source>
</evidence>
<dbReference type="InterPro" id="IPR013783">
    <property type="entry name" value="Ig-like_fold"/>
</dbReference>
<organism evidence="2">
    <name type="scientific">Magallana gigas</name>
    <name type="common">Pacific oyster</name>
    <name type="synonym">Crassostrea gigas</name>
    <dbReference type="NCBI Taxonomy" id="29159"/>
    <lineage>
        <taxon>Eukaryota</taxon>
        <taxon>Metazoa</taxon>
        <taxon>Spiralia</taxon>
        <taxon>Lophotrochozoa</taxon>
        <taxon>Mollusca</taxon>
        <taxon>Bivalvia</taxon>
        <taxon>Autobranchia</taxon>
        <taxon>Pteriomorphia</taxon>
        <taxon>Ostreida</taxon>
        <taxon>Ostreoidea</taxon>
        <taxon>Ostreidae</taxon>
        <taxon>Magallana</taxon>
    </lineage>
</organism>
<dbReference type="EMBL" id="JH817070">
    <property type="protein sequence ID" value="EKC23959.1"/>
    <property type="molecule type" value="Genomic_DNA"/>
</dbReference>
<dbReference type="HOGENOM" id="CLU_1078683_0_0_1"/>
<reference evidence="2" key="1">
    <citation type="journal article" date="2012" name="Nature">
        <title>The oyster genome reveals stress adaptation and complexity of shell formation.</title>
        <authorList>
            <person name="Zhang G."/>
            <person name="Fang X."/>
            <person name="Guo X."/>
            <person name="Li L."/>
            <person name="Luo R."/>
            <person name="Xu F."/>
            <person name="Yang P."/>
            <person name="Zhang L."/>
            <person name="Wang X."/>
            <person name="Qi H."/>
            <person name="Xiong Z."/>
            <person name="Que H."/>
            <person name="Xie Y."/>
            <person name="Holland P.W."/>
            <person name="Paps J."/>
            <person name="Zhu Y."/>
            <person name="Wu F."/>
            <person name="Chen Y."/>
            <person name="Wang J."/>
            <person name="Peng C."/>
            <person name="Meng J."/>
            <person name="Yang L."/>
            <person name="Liu J."/>
            <person name="Wen B."/>
            <person name="Zhang N."/>
            <person name="Huang Z."/>
            <person name="Zhu Q."/>
            <person name="Feng Y."/>
            <person name="Mount A."/>
            <person name="Hedgecock D."/>
            <person name="Xu Z."/>
            <person name="Liu Y."/>
            <person name="Domazet-Loso T."/>
            <person name="Du Y."/>
            <person name="Sun X."/>
            <person name="Zhang S."/>
            <person name="Liu B."/>
            <person name="Cheng P."/>
            <person name="Jiang X."/>
            <person name="Li J."/>
            <person name="Fan D."/>
            <person name="Wang W."/>
            <person name="Fu W."/>
            <person name="Wang T."/>
            <person name="Wang B."/>
            <person name="Zhang J."/>
            <person name="Peng Z."/>
            <person name="Li Y."/>
            <person name="Li N."/>
            <person name="Wang J."/>
            <person name="Chen M."/>
            <person name="He Y."/>
            <person name="Tan F."/>
            <person name="Song X."/>
            <person name="Zheng Q."/>
            <person name="Huang R."/>
            <person name="Yang H."/>
            <person name="Du X."/>
            <person name="Chen L."/>
            <person name="Yang M."/>
            <person name="Gaffney P.M."/>
            <person name="Wang S."/>
            <person name="Luo L."/>
            <person name="She Z."/>
            <person name="Ming Y."/>
            <person name="Huang W."/>
            <person name="Zhang S."/>
            <person name="Huang B."/>
            <person name="Zhang Y."/>
            <person name="Qu T."/>
            <person name="Ni P."/>
            <person name="Miao G."/>
            <person name="Wang J."/>
            <person name="Wang Q."/>
            <person name="Steinberg C.E."/>
            <person name="Wang H."/>
            <person name="Li N."/>
            <person name="Qian L."/>
            <person name="Zhang G."/>
            <person name="Li Y."/>
            <person name="Yang H."/>
            <person name="Liu X."/>
            <person name="Wang J."/>
            <person name="Yin Y."/>
            <person name="Wang J."/>
        </authorList>
    </citation>
    <scope>NUCLEOTIDE SEQUENCE [LARGE SCALE GENOMIC DNA]</scope>
    <source>
        <strain evidence="2">05x7-T-G4-1.051#20</strain>
    </source>
</reference>
<proteinExistence type="predicted"/>
<dbReference type="Gene3D" id="2.60.40.10">
    <property type="entry name" value="Immunoglobulins"/>
    <property type="match status" value="1"/>
</dbReference>